<evidence type="ECO:0000256" key="1">
    <source>
        <dbReference type="RuleBase" id="RU003682"/>
    </source>
</evidence>
<dbReference type="SUPFAM" id="SSF51197">
    <property type="entry name" value="Clavaminate synthase-like"/>
    <property type="match status" value="1"/>
</dbReference>
<protein>
    <submittedName>
        <fullName evidence="3">Gibberellin 3-beta-dioxygenase 2-like</fullName>
    </submittedName>
</protein>
<reference evidence="3" key="1">
    <citation type="journal article" date="2023" name="GigaByte">
        <title>Genome assembly of the bearded iris, Iris pallida Lam.</title>
        <authorList>
            <person name="Bruccoleri R.E."/>
            <person name="Oakeley E.J."/>
            <person name="Faust A.M.E."/>
            <person name="Altorfer M."/>
            <person name="Dessus-Babus S."/>
            <person name="Burckhardt D."/>
            <person name="Oertli M."/>
            <person name="Naumann U."/>
            <person name="Petersen F."/>
            <person name="Wong J."/>
        </authorList>
    </citation>
    <scope>NUCLEOTIDE SEQUENCE</scope>
    <source>
        <strain evidence="3">GSM-AAB239-AS_SAM_17_03QT</strain>
    </source>
</reference>
<comment type="similarity">
    <text evidence="1">Belongs to the iron/ascorbate-dependent oxidoreductase family.</text>
</comment>
<accession>A0AAX6FJS1</accession>
<proteinExistence type="inferred from homology"/>
<dbReference type="InterPro" id="IPR005123">
    <property type="entry name" value="Oxoglu/Fe-dep_dioxygenase_dom"/>
</dbReference>
<keyword evidence="1" id="KW-0560">Oxidoreductase</keyword>
<evidence type="ECO:0000313" key="3">
    <source>
        <dbReference type="EMBL" id="KAJ6816677.1"/>
    </source>
</evidence>
<dbReference type="Proteomes" id="UP001140949">
    <property type="component" value="Unassembled WGS sequence"/>
</dbReference>
<dbReference type="PROSITE" id="PS51471">
    <property type="entry name" value="FE2OG_OXY"/>
    <property type="match status" value="1"/>
</dbReference>
<dbReference type="InterPro" id="IPR044861">
    <property type="entry name" value="IPNS-like_FE2OG_OXY"/>
</dbReference>
<dbReference type="InterPro" id="IPR050231">
    <property type="entry name" value="Iron_ascorbate_oxido_reductase"/>
</dbReference>
<dbReference type="PANTHER" id="PTHR47990">
    <property type="entry name" value="2-OXOGLUTARATE (2OG) AND FE(II)-DEPENDENT OXYGENASE SUPERFAMILY PROTEIN-RELATED"/>
    <property type="match status" value="1"/>
</dbReference>
<reference evidence="3" key="2">
    <citation type="submission" date="2023-04" db="EMBL/GenBank/DDBJ databases">
        <authorList>
            <person name="Bruccoleri R.E."/>
            <person name="Oakeley E.J."/>
            <person name="Faust A.-M."/>
            <person name="Dessus-Babus S."/>
            <person name="Altorfer M."/>
            <person name="Burckhardt D."/>
            <person name="Oertli M."/>
            <person name="Naumann U."/>
            <person name="Petersen F."/>
            <person name="Wong J."/>
        </authorList>
    </citation>
    <scope>NUCLEOTIDE SEQUENCE</scope>
    <source>
        <strain evidence="3">GSM-AAB239-AS_SAM_17_03QT</strain>
        <tissue evidence="3">Leaf</tissue>
    </source>
</reference>
<dbReference type="AlphaFoldDB" id="A0AAX6FJS1"/>
<dbReference type="InterPro" id="IPR027443">
    <property type="entry name" value="IPNS-like_sf"/>
</dbReference>
<gene>
    <name evidence="3" type="ORF">M6B38_415245</name>
</gene>
<keyword evidence="4" id="KW-1185">Reference proteome</keyword>
<dbReference type="Gene3D" id="2.60.120.330">
    <property type="entry name" value="B-lactam Antibiotic, Isopenicillin N Synthase, Chain"/>
    <property type="match status" value="1"/>
</dbReference>
<sequence length="284" mass="31142">MASRLCSLLVRMYFSSGKCFIYLQNSIPPCSSAIWHTSICLSSSNSSSYLAGSTRKCHMAEDDEIFGGTYNITLLKQTCRHTEVIEKYNKEMQKLAERLMRLKLLSLGLAGGFRNTTAVLQLNSYPVCPEPDRAMGLAAHTDSGLLTILHQSGAARGLQLLHSDRWVAVPPVRGALVVIVGDLGHVLSNGRFKSVVHRAVVNRIHHRISAAYLCGPSPGVRVSPVGNPADRAYRAVTWREYLGLRAEFFDKAIESIKINTDTEEKNGNGTGCCCAKQQNIAVCM</sequence>
<name>A0AAX6FJS1_IRIPA</name>
<dbReference type="Pfam" id="PF03171">
    <property type="entry name" value="2OG-FeII_Oxy"/>
    <property type="match status" value="1"/>
</dbReference>
<keyword evidence="1" id="KW-0408">Iron</keyword>
<evidence type="ECO:0000313" key="4">
    <source>
        <dbReference type="Proteomes" id="UP001140949"/>
    </source>
</evidence>
<dbReference type="GO" id="GO:0046872">
    <property type="term" value="F:metal ion binding"/>
    <property type="evidence" value="ECO:0007669"/>
    <property type="project" value="UniProtKB-KW"/>
</dbReference>
<dbReference type="EMBL" id="JANAVB010028196">
    <property type="protein sequence ID" value="KAJ6816677.1"/>
    <property type="molecule type" value="Genomic_DNA"/>
</dbReference>
<keyword evidence="1" id="KW-0479">Metal-binding</keyword>
<dbReference type="GO" id="GO:0016491">
    <property type="term" value="F:oxidoreductase activity"/>
    <property type="evidence" value="ECO:0007669"/>
    <property type="project" value="UniProtKB-KW"/>
</dbReference>
<organism evidence="3 4">
    <name type="scientific">Iris pallida</name>
    <name type="common">Sweet iris</name>
    <dbReference type="NCBI Taxonomy" id="29817"/>
    <lineage>
        <taxon>Eukaryota</taxon>
        <taxon>Viridiplantae</taxon>
        <taxon>Streptophyta</taxon>
        <taxon>Embryophyta</taxon>
        <taxon>Tracheophyta</taxon>
        <taxon>Spermatophyta</taxon>
        <taxon>Magnoliopsida</taxon>
        <taxon>Liliopsida</taxon>
        <taxon>Asparagales</taxon>
        <taxon>Iridaceae</taxon>
        <taxon>Iridoideae</taxon>
        <taxon>Irideae</taxon>
        <taxon>Iris</taxon>
    </lineage>
</organism>
<feature type="domain" description="Fe2OG dioxygenase" evidence="2">
    <location>
        <begin position="116"/>
        <end position="216"/>
    </location>
</feature>
<evidence type="ECO:0000259" key="2">
    <source>
        <dbReference type="PROSITE" id="PS51471"/>
    </source>
</evidence>
<comment type="caution">
    <text evidence="3">The sequence shown here is derived from an EMBL/GenBank/DDBJ whole genome shotgun (WGS) entry which is preliminary data.</text>
</comment>